<dbReference type="PROSITE" id="PS51257">
    <property type="entry name" value="PROKAR_LIPOPROTEIN"/>
    <property type="match status" value="1"/>
</dbReference>
<evidence type="ECO:0000313" key="1">
    <source>
        <dbReference type="EMBL" id="VAX32693.1"/>
    </source>
</evidence>
<sequence length="628" mass="68039">MDGIKKWLLPFFFMAGLFVTATVLTGCGSSGGGSDAVTAASLEKGDVVISLTDAEGDFEKYEVDIASIMLTRKNGDKVETLPLTTRVDFAQYVQLSEILTTGTIPLGAYTHATMVLDYSNADIQVEVDGVSTPAVAQDVDGNSLTKLEVRVKLDINRPLVIAPGIPAHLSLDFDLEATNTVDTLVVPPLVTVEPTLIAEVNPDFDHLKRHRIRGLLSDINEREETFEIAIRPFRHRIHRDARHFGKLKIVPSAETTYEVDGETGEGSKGFELLAQKALRTPVIVFGEFNVRERVFKAREVLAGSSVPGGVRDAVRGSIIARSGDILTVRGATLLRDERGIILRQDVKVLLGENTKVTKQGKHHSDEMDPLDKEDLSVGQRVLIFGKISGTVSPDILSDGIVAPLSIDATEGLVRMLYTTVVGTVNAIVSDAAEIEMTLRAINGRAIEIFDFTGTDSDPAAYVVATGGLTLAEAEVGEPIRLRGHVASFGAAPPDFFARTIMDVSGIKATMVVHWDPATQTPFISSSESGLELDLTGVGRLHHVFRTRQYLTELTPEPAPQVLPSSEGRGRYAIRQSGAVSVHSDFGDFVNDLTQRLAGDAALARLYARGRYTRITQSMSARWATVVLR</sequence>
<gene>
    <name evidence="1" type="ORF">MNBD_NITROSPIRAE01-1152</name>
</gene>
<dbReference type="AlphaFoldDB" id="A0A3B1D791"/>
<name>A0A3B1D791_9ZZZZ</name>
<reference evidence="1" key="1">
    <citation type="submission" date="2018-06" db="EMBL/GenBank/DDBJ databases">
        <authorList>
            <person name="Zhirakovskaya E."/>
        </authorList>
    </citation>
    <scope>NUCLEOTIDE SEQUENCE</scope>
</reference>
<protein>
    <submittedName>
        <fullName evidence="1">Uncharacterized protein</fullName>
    </submittedName>
</protein>
<organism evidence="1">
    <name type="scientific">hydrothermal vent metagenome</name>
    <dbReference type="NCBI Taxonomy" id="652676"/>
    <lineage>
        <taxon>unclassified sequences</taxon>
        <taxon>metagenomes</taxon>
        <taxon>ecological metagenomes</taxon>
    </lineage>
</organism>
<dbReference type="EMBL" id="UOGF01000094">
    <property type="protein sequence ID" value="VAX32693.1"/>
    <property type="molecule type" value="Genomic_DNA"/>
</dbReference>
<accession>A0A3B1D791</accession>
<proteinExistence type="predicted"/>